<evidence type="ECO:0000256" key="2">
    <source>
        <dbReference type="ARBA" id="ARBA00006555"/>
    </source>
</evidence>
<feature type="transmembrane region" description="Helical" evidence="11">
    <location>
        <begin position="40"/>
        <end position="58"/>
    </location>
</feature>
<dbReference type="GO" id="GO:0031992">
    <property type="term" value="F:energy transducer activity"/>
    <property type="evidence" value="ECO:0007669"/>
    <property type="project" value="InterPro"/>
</dbReference>
<evidence type="ECO:0000256" key="7">
    <source>
        <dbReference type="ARBA" id="ARBA00022927"/>
    </source>
</evidence>
<reference evidence="13 14" key="1">
    <citation type="submission" date="2019-01" db="EMBL/GenBank/DDBJ databases">
        <authorList>
            <person name="Chen W.-M."/>
        </authorList>
    </citation>
    <scope>NUCLEOTIDE SEQUENCE [LARGE SCALE GENOMIC DNA]</scope>
    <source>
        <strain evidence="13 14">FSY-15</strain>
    </source>
</reference>
<evidence type="ECO:0000256" key="8">
    <source>
        <dbReference type="ARBA" id="ARBA00022989"/>
    </source>
</evidence>
<keyword evidence="7" id="KW-0653">Protein transport</keyword>
<comment type="caution">
    <text evidence="13">The sequence shown here is derived from an EMBL/GenBank/DDBJ whole genome shotgun (WGS) entry which is preliminary data.</text>
</comment>
<dbReference type="InterPro" id="IPR006260">
    <property type="entry name" value="TonB/TolA_C"/>
</dbReference>
<dbReference type="Pfam" id="PF03544">
    <property type="entry name" value="TonB_C"/>
    <property type="match status" value="1"/>
</dbReference>
<dbReference type="Gene3D" id="3.30.1150.10">
    <property type="match status" value="1"/>
</dbReference>
<feature type="compositionally biased region" description="Basic and acidic residues" evidence="10">
    <location>
        <begin position="113"/>
        <end position="122"/>
    </location>
</feature>
<evidence type="ECO:0000256" key="5">
    <source>
        <dbReference type="ARBA" id="ARBA00022519"/>
    </source>
</evidence>
<keyword evidence="6 11" id="KW-0812">Transmembrane</keyword>
<dbReference type="InterPro" id="IPR003538">
    <property type="entry name" value="TonB"/>
</dbReference>
<dbReference type="InterPro" id="IPR051045">
    <property type="entry name" value="TonB-dependent_transducer"/>
</dbReference>
<evidence type="ECO:0000256" key="6">
    <source>
        <dbReference type="ARBA" id="ARBA00022692"/>
    </source>
</evidence>
<dbReference type="PANTHER" id="PTHR33446:SF2">
    <property type="entry name" value="PROTEIN TONB"/>
    <property type="match status" value="1"/>
</dbReference>
<dbReference type="GO" id="GO:0098797">
    <property type="term" value="C:plasma membrane protein complex"/>
    <property type="evidence" value="ECO:0007669"/>
    <property type="project" value="TreeGrafter"/>
</dbReference>
<dbReference type="Proteomes" id="UP000282832">
    <property type="component" value="Unassembled WGS sequence"/>
</dbReference>
<keyword evidence="9 11" id="KW-0472">Membrane</keyword>
<dbReference type="SUPFAM" id="SSF74653">
    <property type="entry name" value="TolA/TonB C-terminal domain"/>
    <property type="match status" value="1"/>
</dbReference>
<comment type="similarity">
    <text evidence="2">Belongs to the TonB family.</text>
</comment>
<keyword evidence="14" id="KW-1185">Reference proteome</keyword>
<dbReference type="PROSITE" id="PS52015">
    <property type="entry name" value="TONB_CTD"/>
    <property type="match status" value="1"/>
</dbReference>
<evidence type="ECO:0000256" key="1">
    <source>
        <dbReference type="ARBA" id="ARBA00004383"/>
    </source>
</evidence>
<evidence type="ECO:0000313" key="13">
    <source>
        <dbReference type="EMBL" id="RVU25647.1"/>
    </source>
</evidence>
<dbReference type="NCBIfam" id="TIGR01352">
    <property type="entry name" value="tonB_Cterm"/>
    <property type="match status" value="1"/>
</dbReference>
<accession>A0A437PTU4</accession>
<evidence type="ECO:0000256" key="9">
    <source>
        <dbReference type="ARBA" id="ARBA00023136"/>
    </source>
</evidence>
<feature type="region of interest" description="Disordered" evidence="10">
    <location>
        <begin position="80"/>
        <end position="164"/>
    </location>
</feature>
<keyword evidence="5" id="KW-0997">Cell inner membrane</keyword>
<evidence type="ECO:0000259" key="12">
    <source>
        <dbReference type="PROSITE" id="PS52015"/>
    </source>
</evidence>
<keyword evidence="3" id="KW-0813">Transport</keyword>
<name>A0A437PTU4_9BACT</name>
<organism evidence="13 14">
    <name type="scientific">Sandaracinomonas limnophila</name>
    <dbReference type="NCBI Taxonomy" id="1862386"/>
    <lineage>
        <taxon>Bacteria</taxon>
        <taxon>Pseudomonadati</taxon>
        <taxon>Bacteroidota</taxon>
        <taxon>Cytophagia</taxon>
        <taxon>Cytophagales</taxon>
        <taxon>Flectobacillaceae</taxon>
        <taxon>Sandaracinomonas</taxon>
    </lineage>
</organism>
<feature type="domain" description="TonB C-terminal" evidence="12">
    <location>
        <begin position="183"/>
        <end position="274"/>
    </location>
</feature>
<evidence type="ECO:0000256" key="4">
    <source>
        <dbReference type="ARBA" id="ARBA00022475"/>
    </source>
</evidence>
<evidence type="ECO:0000313" key="14">
    <source>
        <dbReference type="Proteomes" id="UP000282832"/>
    </source>
</evidence>
<dbReference type="OrthoDB" id="9812355at2"/>
<dbReference type="GO" id="GO:0030288">
    <property type="term" value="C:outer membrane-bounded periplasmic space"/>
    <property type="evidence" value="ECO:0007669"/>
    <property type="project" value="InterPro"/>
</dbReference>
<evidence type="ECO:0000256" key="3">
    <source>
        <dbReference type="ARBA" id="ARBA00022448"/>
    </source>
</evidence>
<dbReference type="EMBL" id="SACY01000002">
    <property type="protein sequence ID" value="RVU25647.1"/>
    <property type="molecule type" value="Genomic_DNA"/>
</dbReference>
<dbReference type="GO" id="GO:0055085">
    <property type="term" value="P:transmembrane transport"/>
    <property type="evidence" value="ECO:0007669"/>
    <property type="project" value="InterPro"/>
</dbReference>
<keyword evidence="8 11" id="KW-1133">Transmembrane helix</keyword>
<comment type="subcellular location">
    <subcellularLocation>
        <location evidence="1">Cell inner membrane</location>
        <topology evidence="1">Single-pass membrane protein</topology>
        <orientation evidence="1">Periplasmic side</orientation>
    </subcellularLocation>
</comment>
<feature type="compositionally biased region" description="Pro residues" evidence="10">
    <location>
        <begin position="80"/>
        <end position="99"/>
    </location>
</feature>
<evidence type="ECO:0000256" key="10">
    <source>
        <dbReference type="SAM" id="MobiDB-lite"/>
    </source>
</evidence>
<protein>
    <submittedName>
        <fullName evidence="13">Energy transducer TonB</fullName>
    </submittedName>
</protein>
<proteinExistence type="inferred from homology"/>
<evidence type="ECO:0000256" key="11">
    <source>
        <dbReference type="SAM" id="Phobius"/>
    </source>
</evidence>
<dbReference type="GO" id="GO:0015031">
    <property type="term" value="P:protein transport"/>
    <property type="evidence" value="ECO:0007669"/>
    <property type="project" value="UniProtKB-KW"/>
</dbReference>
<dbReference type="InterPro" id="IPR037682">
    <property type="entry name" value="TonB_C"/>
</dbReference>
<sequence length="274" mass="30203">MSQQVISQNATLDDIIFKDKNREFGAFFLRTTYPKVIKRSVILGSSLFVGALLLAAFWKQITAENKDKVEVVAETMDIKQPPPAKKVELPPPPPPPPPKEIPKVTTTKFLPPEIKHDEEVTKPEPPPEEVKGNTANETVKGVDESYEAPVDPDAKGQETPVEPPKPVEEEIFTAVEQNAEFPGGIAAFARYLGRSLKYPAAAQRANVQGKVYVQFVVNTDGSIQDVQVIKSVGFGCDEEAIRVIKSGPRWNPGKQSGRAVRSRFTQPITFQLSE</sequence>
<gene>
    <name evidence="13" type="ORF">EOJ36_04315</name>
</gene>
<dbReference type="PRINTS" id="PR01374">
    <property type="entry name" value="TONBPROTEIN"/>
</dbReference>
<dbReference type="GO" id="GO:0015891">
    <property type="term" value="P:siderophore transport"/>
    <property type="evidence" value="ECO:0007669"/>
    <property type="project" value="InterPro"/>
</dbReference>
<keyword evidence="4" id="KW-1003">Cell membrane</keyword>
<dbReference type="AlphaFoldDB" id="A0A437PTU4"/>
<dbReference type="PANTHER" id="PTHR33446">
    <property type="entry name" value="PROTEIN TONB-RELATED"/>
    <property type="match status" value="1"/>
</dbReference>